<evidence type="ECO:0000256" key="12">
    <source>
        <dbReference type="SAM" id="SignalP"/>
    </source>
</evidence>
<evidence type="ECO:0000256" key="1">
    <source>
        <dbReference type="ARBA" id="ARBA00012513"/>
    </source>
</evidence>
<dbReference type="PANTHER" id="PTHR32444">
    <property type="entry name" value="BULB-TYPE LECTIN DOMAIN-CONTAINING PROTEIN"/>
    <property type="match status" value="1"/>
</dbReference>
<dbReference type="GO" id="GO:0004674">
    <property type="term" value="F:protein serine/threonine kinase activity"/>
    <property type="evidence" value="ECO:0007669"/>
    <property type="project" value="UniProtKB-EC"/>
</dbReference>
<evidence type="ECO:0000256" key="3">
    <source>
        <dbReference type="ARBA" id="ARBA00022729"/>
    </source>
</evidence>
<dbReference type="FunFam" id="3.50.4.10:FF:000002">
    <property type="entry name" value="G-type lectin S-receptor-like serine/threonine-protein kinase"/>
    <property type="match status" value="1"/>
</dbReference>
<keyword evidence="5" id="KW-0675">Receptor</keyword>
<dbReference type="PROSITE" id="PS50927">
    <property type="entry name" value="BULB_LECTIN"/>
    <property type="match status" value="1"/>
</dbReference>
<evidence type="ECO:0000256" key="6">
    <source>
        <dbReference type="ARBA" id="ARBA00023180"/>
    </source>
</evidence>
<keyword evidence="2" id="KW-0597">Phosphoprotein</keyword>
<dbReference type="GO" id="GO:0048544">
    <property type="term" value="P:recognition of pollen"/>
    <property type="evidence" value="ECO:0007669"/>
    <property type="project" value="InterPro"/>
</dbReference>
<feature type="region of interest" description="Disordered" evidence="10">
    <location>
        <begin position="530"/>
        <end position="554"/>
    </location>
</feature>
<dbReference type="CDD" id="cd00028">
    <property type="entry name" value="B_lectin"/>
    <property type="match status" value="1"/>
</dbReference>
<dbReference type="Proteomes" id="UP001367508">
    <property type="component" value="Unassembled WGS sequence"/>
</dbReference>
<dbReference type="Pfam" id="PF01453">
    <property type="entry name" value="B_lectin"/>
    <property type="match status" value="1"/>
</dbReference>
<name>A0AAN9PX06_CANGL</name>
<gene>
    <name evidence="16" type="ORF">VNO77_37222</name>
</gene>
<evidence type="ECO:0000256" key="10">
    <source>
        <dbReference type="SAM" id="MobiDB-lite"/>
    </source>
</evidence>
<evidence type="ECO:0000256" key="9">
    <source>
        <dbReference type="PROSITE-ProRule" id="PRU00076"/>
    </source>
</evidence>
<evidence type="ECO:0000256" key="5">
    <source>
        <dbReference type="ARBA" id="ARBA00023170"/>
    </source>
</evidence>
<feature type="signal peptide" evidence="12">
    <location>
        <begin position="1"/>
        <end position="22"/>
    </location>
</feature>
<dbReference type="Gene3D" id="2.90.10.10">
    <property type="entry name" value="Bulb-type lectin domain"/>
    <property type="match status" value="1"/>
</dbReference>
<dbReference type="InterPro" id="IPR000858">
    <property type="entry name" value="S_locus_glycoprot_dom"/>
</dbReference>
<reference evidence="16 17" key="1">
    <citation type="submission" date="2024-01" db="EMBL/GenBank/DDBJ databases">
        <title>The genomes of 5 underutilized Papilionoideae crops provide insights into root nodulation and disease resistanc.</title>
        <authorList>
            <person name="Jiang F."/>
        </authorList>
    </citation>
    <scope>NUCLEOTIDE SEQUENCE [LARGE SCALE GENOMIC DNA]</scope>
    <source>
        <strain evidence="16">LVBAO_FW01</strain>
        <tissue evidence="16">Leaves</tissue>
    </source>
</reference>
<keyword evidence="11" id="KW-1133">Transmembrane helix</keyword>
<evidence type="ECO:0000259" key="13">
    <source>
        <dbReference type="PROSITE" id="PS50026"/>
    </source>
</evidence>
<keyword evidence="17" id="KW-1185">Reference proteome</keyword>
<dbReference type="CDD" id="cd01098">
    <property type="entry name" value="PAN_AP_plant"/>
    <property type="match status" value="1"/>
</dbReference>
<evidence type="ECO:0000256" key="4">
    <source>
        <dbReference type="ARBA" id="ARBA00023157"/>
    </source>
</evidence>
<dbReference type="Gene3D" id="3.50.4.10">
    <property type="entry name" value="Hepatocyte Growth Factor"/>
    <property type="match status" value="1"/>
</dbReference>
<evidence type="ECO:0000256" key="7">
    <source>
        <dbReference type="ARBA" id="ARBA00047899"/>
    </source>
</evidence>
<dbReference type="Pfam" id="PF08276">
    <property type="entry name" value="PAN_2"/>
    <property type="match status" value="1"/>
</dbReference>
<keyword evidence="11" id="KW-0812">Transmembrane</keyword>
<feature type="domain" description="Apple" evidence="15">
    <location>
        <begin position="342"/>
        <end position="425"/>
    </location>
</feature>
<organism evidence="16 17">
    <name type="scientific">Canavalia gladiata</name>
    <name type="common">Sword bean</name>
    <name type="synonym">Dolichos gladiatus</name>
    <dbReference type="NCBI Taxonomy" id="3824"/>
    <lineage>
        <taxon>Eukaryota</taxon>
        <taxon>Viridiplantae</taxon>
        <taxon>Streptophyta</taxon>
        <taxon>Embryophyta</taxon>
        <taxon>Tracheophyta</taxon>
        <taxon>Spermatophyta</taxon>
        <taxon>Magnoliopsida</taxon>
        <taxon>eudicotyledons</taxon>
        <taxon>Gunneridae</taxon>
        <taxon>Pentapetalae</taxon>
        <taxon>rosids</taxon>
        <taxon>fabids</taxon>
        <taxon>Fabales</taxon>
        <taxon>Fabaceae</taxon>
        <taxon>Papilionoideae</taxon>
        <taxon>50 kb inversion clade</taxon>
        <taxon>NPAAA clade</taxon>
        <taxon>indigoferoid/millettioid clade</taxon>
        <taxon>Phaseoleae</taxon>
        <taxon>Canavalia</taxon>
    </lineage>
</organism>
<dbReference type="EMBL" id="JAYMYQ010000009">
    <property type="protein sequence ID" value="KAK7312949.1"/>
    <property type="molecule type" value="Genomic_DNA"/>
</dbReference>
<evidence type="ECO:0000313" key="17">
    <source>
        <dbReference type="Proteomes" id="UP001367508"/>
    </source>
</evidence>
<dbReference type="SUPFAM" id="SSF56112">
    <property type="entry name" value="Protein kinase-like (PK-like)"/>
    <property type="match status" value="1"/>
</dbReference>
<feature type="chain" id="PRO_5042960786" description="non-specific serine/threonine protein kinase" evidence="12">
    <location>
        <begin position="23"/>
        <end position="554"/>
    </location>
</feature>
<keyword evidence="6" id="KW-0325">Glycoprotein</keyword>
<accession>A0AAN9PX06</accession>
<evidence type="ECO:0000256" key="2">
    <source>
        <dbReference type="ARBA" id="ARBA00022553"/>
    </source>
</evidence>
<dbReference type="InterPro" id="IPR001480">
    <property type="entry name" value="Bulb-type_lectin_dom"/>
</dbReference>
<feature type="domain" description="Bulb-type lectin" evidence="14">
    <location>
        <begin position="24"/>
        <end position="146"/>
    </location>
</feature>
<evidence type="ECO:0000256" key="8">
    <source>
        <dbReference type="ARBA" id="ARBA00048679"/>
    </source>
</evidence>
<evidence type="ECO:0000259" key="14">
    <source>
        <dbReference type="PROSITE" id="PS50927"/>
    </source>
</evidence>
<dbReference type="EC" id="2.7.11.1" evidence="1"/>
<dbReference type="PROSITE" id="PS50026">
    <property type="entry name" value="EGF_3"/>
    <property type="match status" value="1"/>
</dbReference>
<dbReference type="Pfam" id="PF00954">
    <property type="entry name" value="S_locus_glycop"/>
    <property type="match status" value="1"/>
</dbReference>
<dbReference type="SMART" id="SM00473">
    <property type="entry name" value="PAN_AP"/>
    <property type="match status" value="1"/>
</dbReference>
<dbReference type="SMART" id="SM00108">
    <property type="entry name" value="B_lectin"/>
    <property type="match status" value="1"/>
</dbReference>
<feature type="compositionally biased region" description="Polar residues" evidence="10">
    <location>
        <begin position="545"/>
        <end position="554"/>
    </location>
</feature>
<dbReference type="InterPro" id="IPR000742">
    <property type="entry name" value="EGF"/>
</dbReference>
<comment type="catalytic activity">
    <reaction evidence="7">
        <text>L-threonyl-[protein] + ATP = O-phospho-L-threonyl-[protein] + ADP + H(+)</text>
        <dbReference type="Rhea" id="RHEA:46608"/>
        <dbReference type="Rhea" id="RHEA-COMP:11060"/>
        <dbReference type="Rhea" id="RHEA-COMP:11605"/>
        <dbReference type="ChEBI" id="CHEBI:15378"/>
        <dbReference type="ChEBI" id="CHEBI:30013"/>
        <dbReference type="ChEBI" id="CHEBI:30616"/>
        <dbReference type="ChEBI" id="CHEBI:61977"/>
        <dbReference type="ChEBI" id="CHEBI:456216"/>
        <dbReference type="EC" id="2.7.11.1"/>
    </reaction>
</comment>
<dbReference type="InterPro" id="IPR003609">
    <property type="entry name" value="Pan_app"/>
</dbReference>
<dbReference type="AlphaFoldDB" id="A0AAN9PX06"/>
<comment type="catalytic activity">
    <reaction evidence="8">
        <text>L-seryl-[protein] + ATP = O-phospho-L-seryl-[protein] + ADP + H(+)</text>
        <dbReference type="Rhea" id="RHEA:17989"/>
        <dbReference type="Rhea" id="RHEA-COMP:9863"/>
        <dbReference type="Rhea" id="RHEA-COMP:11604"/>
        <dbReference type="ChEBI" id="CHEBI:15378"/>
        <dbReference type="ChEBI" id="CHEBI:29999"/>
        <dbReference type="ChEBI" id="CHEBI:30616"/>
        <dbReference type="ChEBI" id="CHEBI:83421"/>
        <dbReference type="ChEBI" id="CHEBI:456216"/>
        <dbReference type="EC" id="2.7.11.1"/>
    </reaction>
</comment>
<dbReference type="PANTHER" id="PTHR32444:SF183">
    <property type="entry name" value="APPLE DOMAIN-CONTAINING PROTEIN"/>
    <property type="match status" value="1"/>
</dbReference>
<dbReference type="FunFam" id="2.90.10.10:FF:000004">
    <property type="entry name" value="G-type lectin S-receptor-like serine/threonine-protein kinase"/>
    <property type="match status" value="1"/>
</dbReference>
<dbReference type="InterPro" id="IPR036426">
    <property type="entry name" value="Bulb-type_lectin_dom_sf"/>
</dbReference>
<proteinExistence type="predicted"/>
<comment type="caution">
    <text evidence="9">Lacks conserved residue(s) required for the propagation of feature annotation.</text>
</comment>
<feature type="domain" description="EGF-like" evidence="13">
    <location>
        <begin position="286"/>
        <end position="323"/>
    </location>
</feature>
<feature type="transmembrane region" description="Helical" evidence="11">
    <location>
        <begin position="455"/>
        <end position="479"/>
    </location>
</feature>
<keyword evidence="11" id="KW-0472">Membrane</keyword>
<dbReference type="PROSITE" id="PS50948">
    <property type="entry name" value="PAN"/>
    <property type="match status" value="1"/>
</dbReference>
<keyword evidence="9" id="KW-0245">EGF-like domain</keyword>
<keyword evidence="3 12" id="KW-0732">Signal</keyword>
<evidence type="ECO:0000313" key="16">
    <source>
        <dbReference type="EMBL" id="KAK7312949.1"/>
    </source>
</evidence>
<evidence type="ECO:0000256" key="11">
    <source>
        <dbReference type="SAM" id="Phobius"/>
    </source>
</evidence>
<comment type="caution">
    <text evidence="16">The sequence shown here is derived from an EMBL/GenBank/DDBJ whole genome shotgun (WGS) entry which is preliminary data.</text>
</comment>
<dbReference type="InterPro" id="IPR011009">
    <property type="entry name" value="Kinase-like_dom_sf"/>
</dbReference>
<dbReference type="Gene3D" id="3.30.200.20">
    <property type="entry name" value="Phosphorylase Kinase, domain 1"/>
    <property type="match status" value="1"/>
</dbReference>
<dbReference type="SUPFAM" id="SSF51110">
    <property type="entry name" value="alpha-D-mannose-specific plant lectins"/>
    <property type="match status" value="1"/>
</dbReference>
<keyword evidence="4" id="KW-1015">Disulfide bond</keyword>
<sequence>MNNSRMLYIWIFLFPCILRTSASRDTLALTQSIQDGDTLISAGGIFEVGFFSPEPSTNRYLGVWYRNVSPLTVVWVANRETPLQNNSGVLKVNEKGVLVLLNGSNNSVWSSNRSSKAVNKPIAWILDSGNLVVKNGQDSKENQFLWQSFDYPCDKFLLGGMKLGWDLVTGQEIFLSSWKSPDDPAKGEYSLRIHPMGYPQLFKFKGPVKKYRVGSWNGVAFTGLPTHQLTQQHKYKFLFDEKQVYFECEILDRSMISIYTLTPLGLGQVSVWIRQTRSWKVLSTGEQDECENYALCGAYSICNMDGNLPACECLKGYVPKFPEQWNISYWVNGCVPRNESKCNSSDTYGFWRYTDMKLPDTSSSWFSKTMNLDECRNSCLENCSCTAYASLDIRNGGSGCLLWFHELLDTRKFFEWGQDFYIKVPVSELGIEEECSSEDSQYQVAIDGNGTKKKLIVIVVGIIVGVIIFGLITCVWTALHRKRGVERIIYKNYENILRKEDTDLPTFDLAIIAKATRNFSSSNKLGEGGFGPVYKAHDDHPPSQTPNETTTGKP</sequence>
<protein>
    <recommendedName>
        <fullName evidence="1">non-specific serine/threonine protein kinase</fullName>
        <ecNumber evidence="1">2.7.11.1</ecNumber>
    </recommendedName>
</protein>
<evidence type="ECO:0000259" key="15">
    <source>
        <dbReference type="PROSITE" id="PS50948"/>
    </source>
</evidence>